<dbReference type="RefSeq" id="WP_128195283.1">
    <property type="nucleotide sequence ID" value="NZ_SACJ01000005.1"/>
</dbReference>
<dbReference type="OrthoDB" id="708224at2"/>
<dbReference type="PROSITE" id="PS00101">
    <property type="entry name" value="HEXAPEP_TRANSFERASES"/>
    <property type="match status" value="1"/>
</dbReference>
<dbReference type="PANTHER" id="PTHR43300:SF10">
    <property type="entry name" value="2,3,4,5-TETRAHYDROPYRIDINE-2,6-DICARBOXYLATE N-ACETYLTRANSFERASE"/>
    <property type="match status" value="1"/>
</dbReference>
<dbReference type="SUPFAM" id="SSF51161">
    <property type="entry name" value="Trimeric LpxA-like enzymes"/>
    <property type="match status" value="1"/>
</dbReference>
<evidence type="ECO:0000256" key="9">
    <source>
        <dbReference type="PIRSR" id="PIRSR620019-2"/>
    </source>
</evidence>
<dbReference type="Gene3D" id="3.40.50.20">
    <property type="match status" value="1"/>
</dbReference>
<feature type="active site" description="Proton acceptor" evidence="8">
    <location>
        <position position="137"/>
    </location>
</feature>
<dbReference type="InterPro" id="IPR011004">
    <property type="entry name" value="Trimer_LpxA-like_sf"/>
</dbReference>
<accession>A0A437KUJ5</accession>
<name>A0A437KUJ5_9FLAO</name>
<dbReference type="InterPro" id="IPR018357">
    <property type="entry name" value="Hexapep_transf_CS"/>
</dbReference>
<keyword evidence="7" id="KW-0012">Acyltransferase</keyword>
<dbReference type="Proteomes" id="UP000285211">
    <property type="component" value="Unassembled WGS sequence"/>
</dbReference>
<organism evidence="11 12">
    <name type="scientific">Flavobacterium sufflavum</name>
    <dbReference type="NCBI Taxonomy" id="1921138"/>
    <lineage>
        <taxon>Bacteria</taxon>
        <taxon>Pseudomonadati</taxon>
        <taxon>Bacteroidota</taxon>
        <taxon>Flavobacteriia</taxon>
        <taxon>Flavobacteriales</taxon>
        <taxon>Flavobacteriaceae</taxon>
        <taxon>Flavobacterium</taxon>
    </lineage>
</organism>
<evidence type="ECO:0000313" key="11">
    <source>
        <dbReference type="EMBL" id="RVT75871.1"/>
    </source>
</evidence>
<keyword evidence="5" id="KW-0220">Diaminopimelate biosynthesis</keyword>
<keyword evidence="4" id="KW-0677">Repeat</keyword>
<dbReference type="InterPro" id="IPR041561">
    <property type="entry name" value="PglD_N"/>
</dbReference>
<feature type="site" description="Increases basicity of active site His" evidence="8">
    <location>
        <position position="138"/>
    </location>
</feature>
<comment type="similarity">
    <text evidence="1">Belongs to the transferase hexapeptide repeat family.</text>
</comment>
<comment type="caution">
    <text evidence="11">The sequence shown here is derived from an EMBL/GenBank/DDBJ whole genome shotgun (WGS) entry which is preliminary data.</text>
</comment>
<evidence type="ECO:0000256" key="1">
    <source>
        <dbReference type="ARBA" id="ARBA00007274"/>
    </source>
</evidence>
<dbReference type="Gene3D" id="2.160.10.10">
    <property type="entry name" value="Hexapeptide repeat proteins"/>
    <property type="match status" value="1"/>
</dbReference>
<sequence length="215" mass="23200">MLIVGAKGFAKEVLEVVHQLNDLENLVFYDDVNTDIPEKLFGRFPVLRNLEQAANYFKAYDNRFTIGIGNPVLRRTLLDKFEAIGGVFLSTISPLARIGNFGNTIEDGCNIMTGTVITSDIVIRKGTLINLNCTVGHDSLIGNFVEMSPGVHVSGNCIIGDYSVLGTNVTVLPKVKIGKNVIVGAGSVVTKDVPDNSLIVGVPAVIKKELIPLEF</sequence>
<evidence type="ECO:0000313" key="12">
    <source>
        <dbReference type="Proteomes" id="UP000285211"/>
    </source>
</evidence>
<dbReference type="EMBL" id="SACJ01000005">
    <property type="protein sequence ID" value="RVT75871.1"/>
    <property type="molecule type" value="Genomic_DNA"/>
</dbReference>
<feature type="domain" description="PglD N-terminal" evidence="10">
    <location>
        <begin position="2"/>
        <end position="80"/>
    </location>
</feature>
<keyword evidence="6" id="KW-0457">Lysine biosynthesis</keyword>
<keyword evidence="3 11" id="KW-0808">Transferase</keyword>
<proteinExistence type="inferred from homology"/>
<evidence type="ECO:0000256" key="5">
    <source>
        <dbReference type="ARBA" id="ARBA00022915"/>
    </source>
</evidence>
<evidence type="ECO:0000259" key="10">
    <source>
        <dbReference type="Pfam" id="PF17836"/>
    </source>
</evidence>
<dbReference type="NCBIfam" id="TIGR03570">
    <property type="entry name" value="NeuD_NnaD"/>
    <property type="match status" value="1"/>
</dbReference>
<dbReference type="GO" id="GO:0009085">
    <property type="term" value="P:lysine biosynthetic process"/>
    <property type="evidence" value="ECO:0007669"/>
    <property type="project" value="UniProtKB-KW"/>
</dbReference>
<protein>
    <submittedName>
        <fullName evidence="11">Acetyltransferase</fullName>
    </submittedName>
</protein>
<evidence type="ECO:0000256" key="7">
    <source>
        <dbReference type="ARBA" id="ARBA00023315"/>
    </source>
</evidence>
<keyword evidence="12" id="KW-1185">Reference proteome</keyword>
<dbReference type="GO" id="GO:0019877">
    <property type="term" value="P:diaminopimelate biosynthetic process"/>
    <property type="evidence" value="ECO:0007669"/>
    <property type="project" value="UniProtKB-KW"/>
</dbReference>
<dbReference type="InterPro" id="IPR050179">
    <property type="entry name" value="Trans_hexapeptide_repeat"/>
</dbReference>
<reference evidence="11 12" key="1">
    <citation type="submission" date="2019-01" db="EMBL/GenBank/DDBJ databases">
        <authorList>
            <person name="Chen W.-M."/>
        </authorList>
    </citation>
    <scope>NUCLEOTIDE SEQUENCE [LARGE SCALE GENOMIC DNA]</scope>
    <source>
        <strain evidence="11 12">BBQ-12</strain>
    </source>
</reference>
<dbReference type="Pfam" id="PF00132">
    <property type="entry name" value="Hexapep"/>
    <property type="match status" value="1"/>
</dbReference>
<evidence type="ECO:0000256" key="2">
    <source>
        <dbReference type="ARBA" id="ARBA00022605"/>
    </source>
</evidence>
<dbReference type="PANTHER" id="PTHR43300">
    <property type="entry name" value="ACETYLTRANSFERASE"/>
    <property type="match status" value="1"/>
</dbReference>
<keyword evidence="2" id="KW-0028">Amino-acid biosynthesis</keyword>
<feature type="binding site" evidence="9">
    <location>
        <position position="69"/>
    </location>
    <ligand>
        <name>substrate</name>
    </ligand>
</feature>
<dbReference type="InterPro" id="IPR020019">
    <property type="entry name" value="AcTrfase_PglD-like"/>
</dbReference>
<dbReference type="CDD" id="cd03360">
    <property type="entry name" value="LbH_AT_putative"/>
    <property type="match status" value="1"/>
</dbReference>
<dbReference type="Pfam" id="PF17836">
    <property type="entry name" value="PglD_N"/>
    <property type="match status" value="1"/>
</dbReference>
<dbReference type="InterPro" id="IPR001451">
    <property type="entry name" value="Hexapep"/>
</dbReference>
<evidence type="ECO:0000256" key="3">
    <source>
        <dbReference type="ARBA" id="ARBA00022679"/>
    </source>
</evidence>
<dbReference type="AlphaFoldDB" id="A0A437KUJ5"/>
<evidence type="ECO:0000256" key="4">
    <source>
        <dbReference type="ARBA" id="ARBA00022737"/>
    </source>
</evidence>
<evidence type="ECO:0000256" key="6">
    <source>
        <dbReference type="ARBA" id="ARBA00023154"/>
    </source>
</evidence>
<dbReference type="GO" id="GO:0016746">
    <property type="term" value="F:acyltransferase activity"/>
    <property type="evidence" value="ECO:0007669"/>
    <property type="project" value="UniProtKB-KW"/>
</dbReference>
<evidence type="ECO:0000256" key="8">
    <source>
        <dbReference type="PIRSR" id="PIRSR620019-1"/>
    </source>
</evidence>
<gene>
    <name evidence="11" type="ORF">EOD40_10475</name>
</gene>